<evidence type="ECO:0000256" key="1">
    <source>
        <dbReference type="SAM" id="SignalP"/>
    </source>
</evidence>
<sequence>MGSSRNKSYTALLLLVVAMVHLVVAVASDTCISTFILQGRRYTIVNNPFPPGSGVFCPDAHPNSVVFCNNGAVKIIGNFAAPNVGVCDPSINPYTLAPNANVTYEQYADQVIFRIPGVVPAAFRVLNVANKMVGVGLSGQLYGVSHFTDVGAAYC</sequence>
<protein>
    <recommendedName>
        <fullName evidence="4">Wall-associated receptor kinase galacturonan-binding domain-containing protein</fullName>
    </recommendedName>
</protein>
<reference evidence="2" key="1">
    <citation type="submission" date="2024-02" db="EMBL/GenBank/DDBJ databases">
        <authorList>
            <consortium name="ELIXIR-Norway"/>
            <consortium name="Elixir Norway"/>
        </authorList>
    </citation>
    <scope>NUCLEOTIDE SEQUENCE</scope>
</reference>
<gene>
    <name evidence="2" type="ORF">CSSPTR1EN2_LOCUS9154</name>
</gene>
<feature type="chain" id="PRO_5045946417" description="Wall-associated receptor kinase galacturonan-binding domain-containing protein" evidence="1">
    <location>
        <begin position="26"/>
        <end position="155"/>
    </location>
</feature>
<proteinExistence type="predicted"/>
<evidence type="ECO:0008006" key="4">
    <source>
        <dbReference type="Google" id="ProtNLM"/>
    </source>
</evidence>
<name>A0ABP0TYI5_9BRYO</name>
<accession>A0ABP0TYI5</accession>
<organism evidence="2 3">
    <name type="scientific">Sphagnum troendelagicum</name>
    <dbReference type="NCBI Taxonomy" id="128251"/>
    <lineage>
        <taxon>Eukaryota</taxon>
        <taxon>Viridiplantae</taxon>
        <taxon>Streptophyta</taxon>
        <taxon>Embryophyta</taxon>
        <taxon>Bryophyta</taxon>
        <taxon>Sphagnophytina</taxon>
        <taxon>Sphagnopsida</taxon>
        <taxon>Sphagnales</taxon>
        <taxon>Sphagnaceae</taxon>
        <taxon>Sphagnum</taxon>
    </lineage>
</organism>
<dbReference type="EMBL" id="OZ019908">
    <property type="protein sequence ID" value="CAK9208133.1"/>
    <property type="molecule type" value="Genomic_DNA"/>
</dbReference>
<feature type="signal peptide" evidence="1">
    <location>
        <begin position="1"/>
        <end position="25"/>
    </location>
</feature>
<evidence type="ECO:0000313" key="3">
    <source>
        <dbReference type="Proteomes" id="UP001497512"/>
    </source>
</evidence>
<keyword evidence="1" id="KW-0732">Signal</keyword>
<evidence type="ECO:0000313" key="2">
    <source>
        <dbReference type="EMBL" id="CAK9208133.1"/>
    </source>
</evidence>
<dbReference type="Proteomes" id="UP001497512">
    <property type="component" value="Chromosome 16"/>
</dbReference>
<keyword evidence="3" id="KW-1185">Reference proteome</keyword>